<dbReference type="RefSeq" id="WP_072824746.1">
    <property type="nucleotide sequence ID" value="NZ_FQUJ01000017.1"/>
</dbReference>
<keyword evidence="1" id="KW-0175">Coiled coil</keyword>
<proteinExistence type="predicted"/>
<accession>A0A1M5DH57</accession>
<protein>
    <submittedName>
        <fullName evidence="2">Uncharacterized protein</fullName>
    </submittedName>
</protein>
<dbReference type="STRING" id="1121942.SAMN02745148_03237"/>
<evidence type="ECO:0000313" key="3">
    <source>
        <dbReference type="Proteomes" id="UP000184346"/>
    </source>
</evidence>
<organism evidence="2 3">
    <name type="scientific">Modicisalibacter ilicicola DSM 19980</name>
    <dbReference type="NCBI Taxonomy" id="1121942"/>
    <lineage>
        <taxon>Bacteria</taxon>
        <taxon>Pseudomonadati</taxon>
        <taxon>Pseudomonadota</taxon>
        <taxon>Gammaproteobacteria</taxon>
        <taxon>Oceanospirillales</taxon>
        <taxon>Halomonadaceae</taxon>
        <taxon>Modicisalibacter</taxon>
    </lineage>
</organism>
<keyword evidence="3" id="KW-1185">Reference proteome</keyword>
<dbReference type="EMBL" id="FQUJ01000017">
    <property type="protein sequence ID" value="SHF66241.1"/>
    <property type="molecule type" value="Genomic_DNA"/>
</dbReference>
<name>A0A1M5DH57_9GAMM</name>
<dbReference type="OrthoDB" id="7059687at2"/>
<dbReference type="Proteomes" id="UP000184346">
    <property type="component" value="Unassembled WGS sequence"/>
</dbReference>
<evidence type="ECO:0000256" key="1">
    <source>
        <dbReference type="SAM" id="Coils"/>
    </source>
</evidence>
<evidence type="ECO:0000313" key="2">
    <source>
        <dbReference type="EMBL" id="SHF66241.1"/>
    </source>
</evidence>
<feature type="coiled-coil region" evidence="1">
    <location>
        <begin position="87"/>
        <end position="114"/>
    </location>
</feature>
<feature type="coiled-coil region" evidence="1">
    <location>
        <begin position="164"/>
        <end position="191"/>
    </location>
</feature>
<gene>
    <name evidence="2" type="ORF">SAMN02745148_03237</name>
</gene>
<reference evidence="2 3" key="1">
    <citation type="submission" date="2016-11" db="EMBL/GenBank/DDBJ databases">
        <authorList>
            <person name="Jaros S."/>
            <person name="Januszkiewicz K."/>
            <person name="Wedrychowicz H."/>
        </authorList>
    </citation>
    <scope>NUCLEOTIDE SEQUENCE [LARGE SCALE GENOMIC DNA]</scope>
    <source>
        <strain evidence="2 3">DSM 19980</strain>
    </source>
</reference>
<sequence>MKRSSEKFSDAIRRSIKHLEDSGVSITQKAVIDNALFDNGRHVGKSTLYRKDPVTKEHFYKGLLAEIDNAASRQRRFRGRPTKKETVIELKGVIRELKRENQALVDQVVTQEAELIKLKSLKRSDLGVAKAKDDDIYVLAKILLGKTSGSHESLDSIVRRYEIVHKGTERLKESQAAAEKLRQELSGATVSLPGMRK</sequence>
<dbReference type="AlphaFoldDB" id="A0A1M5DH57"/>